<name>A0A167J490_CALVF</name>
<dbReference type="EMBL" id="KV417303">
    <property type="protein sequence ID" value="KZO93230.1"/>
    <property type="molecule type" value="Genomic_DNA"/>
</dbReference>
<proteinExistence type="predicted"/>
<accession>A0A167J490</accession>
<keyword evidence="3" id="KW-1185">Reference proteome</keyword>
<dbReference type="Proteomes" id="UP000076738">
    <property type="component" value="Unassembled WGS sequence"/>
</dbReference>
<feature type="compositionally biased region" description="Polar residues" evidence="1">
    <location>
        <begin position="131"/>
        <end position="152"/>
    </location>
</feature>
<reference evidence="2 3" key="1">
    <citation type="journal article" date="2016" name="Mol. Biol. Evol.">
        <title>Comparative Genomics of Early-Diverging Mushroom-Forming Fungi Provides Insights into the Origins of Lignocellulose Decay Capabilities.</title>
        <authorList>
            <person name="Nagy L.G."/>
            <person name="Riley R."/>
            <person name="Tritt A."/>
            <person name="Adam C."/>
            <person name="Daum C."/>
            <person name="Floudas D."/>
            <person name="Sun H."/>
            <person name="Yadav J.S."/>
            <person name="Pangilinan J."/>
            <person name="Larsson K.H."/>
            <person name="Matsuura K."/>
            <person name="Barry K."/>
            <person name="Labutti K."/>
            <person name="Kuo R."/>
            <person name="Ohm R.A."/>
            <person name="Bhattacharya S.S."/>
            <person name="Shirouzu T."/>
            <person name="Yoshinaga Y."/>
            <person name="Martin F.M."/>
            <person name="Grigoriev I.V."/>
            <person name="Hibbett D.S."/>
        </authorList>
    </citation>
    <scope>NUCLEOTIDE SEQUENCE [LARGE SCALE GENOMIC DNA]</scope>
    <source>
        <strain evidence="2 3">TUFC12733</strain>
    </source>
</reference>
<evidence type="ECO:0000256" key="1">
    <source>
        <dbReference type="SAM" id="MobiDB-lite"/>
    </source>
</evidence>
<evidence type="ECO:0000313" key="2">
    <source>
        <dbReference type="EMBL" id="KZO93230.1"/>
    </source>
</evidence>
<feature type="region of interest" description="Disordered" evidence="1">
    <location>
        <begin position="131"/>
        <end position="164"/>
    </location>
</feature>
<protein>
    <submittedName>
        <fullName evidence="2">Uncharacterized protein</fullName>
    </submittedName>
</protein>
<organism evidence="2 3">
    <name type="scientific">Calocera viscosa (strain TUFC12733)</name>
    <dbReference type="NCBI Taxonomy" id="1330018"/>
    <lineage>
        <taxon>Eukaryota</taxon>
        <taxon>Fungi</taxon>
        <taxon>Dikarya</taxon>
        <taxon>Basidiomycota</taxon>
        <taxon>Agaricomycotina</taxon>
        <taxon>Dacrymycetes</taxon>
        <taxon>Dacrymycetales</taxon>
        <taxon>Dacrymycetaceae</taxon>
        <taxon>Calocera</taxon>
    </lineage>
</organism>
<dbReference type="AlphaFoldDB" id="A0A167J490"/>
<evidence type="ECO:0000313" key="3">
    <source>
        <dbReference type="Proteomes" id="UP000076738"/>
    </source>
</evidence>
<sequence>MAGECFPHALASSSDIRAPEYFTPLLQISHNDSLPPFKQEMLVPPTLRNPSIPAGKTWAHVDKTSCQDVNSVRHAPRSGYGGARGAQILASTPTSWTPFVYTHFHSMVFCGEILEQPASVPVQTDTLQTLSGVGPNNSTVTSATAPGKSNESGAGFSARPKPGITSRTPSCLATRWWRRVDQTRRASPSAFLAF</sequence>
<gene>
    <name evidence="2" type="ORF">CALVIDRAFT_263321</name>
</gene>